<proteinExistence type="predicted"/>
<sequence>MEIRHLLASLIQYMAAPFYEHWGCNLSSPRTRSRIRAMFPRMDISEMRLSSSSTPASIIAMDIIQYSPGIKNVQH</sequence>
<accession>A0A2R6WJX5</accession>
<protein>
    <submittedName>
        <fullName evidence="1">Uncharacterized protein</fullName>
    </submittedName>
</protein>
<evidence type="ECO:0000313" key="2">
    <source>
        <dbReference type="Proteomes" id="UP000244005"/>
    </source>
</evidence>
<keyword evidence="2" id="KW-1185">Reference proteome</keyword>
<name>A0A2R6WJX5_MARPO</name>
<dbReference type="AlphaFoldDB" id="A0A2R6WJX5"/>
<evidence type="ECO:0000313" key="1">
    <source>
        <dbReference type="EMBL" id="PTQ34129.1"/>
    </source>
</evidence>
<dbReference type="Proteomes" id="UP000244005">
    <property type="component" value="Unassembled WGS sequence"/>
</dbReference>
<reference evidence="2" key="1">
    <citation type="journal article" date="2017" name="Cell">
        <title>Insights into land plant evolution garnered from the Marchantia polymorpha genome.</title>
        <authorList>
            <person name="Bowman J.L."/>
            <person name="Kohchi T."/>
            <person name="Yamato K.T."/>
            <person name="Jenkins J."/>
            <person name="Shu S."/>
            <person name="Ishizaki K."/>
            <person name="Yamaoka S."/>
            <person name="Nishihama R."/>
            <person name="Nakamura Y."/>
            <person name="Berger F."/>
            <person name="Adam C."/>
            <person name="Aki S.S."/>
            <person name="Althoff F."/>
            <person name="Araki T."/>
            <person name="Arteaga-Vazquez M.A."/>
            <person name="Balasubrmanian S."/>
            <person name="Barry K."/>
            <person name="Bauer D."/>
            <person name="Boehm C.R."/>
            <person name="Briginshaw L."/>
            <person name="Caballero-Perez J."/>
            <person name="Catarino B."/>
            <person name="Chen F."/>
            <person name="Chiyoda S."/>
            <person name="Chovatia M."/>
            <person name="Davies K.M."/>
            <person name="Delmans M."/>
            <person name="Demura T."/>
            <person name="Dierschke T."/>
            <person name="Dolan L."/>
            <person name="Dorantes-Acosta A.E."/>
            <person name="Eklund D.M."/>
            <person name="Florent S.N."/>
            <person name="Flores-Sandoval E."/>
            <person name="Fujiyama A."/>
            <person name="Fukuzawa H."/>
            <person name="Galik B."/>
            <person name="Grimanelli D."/>
            <person name="Grimwood J."/>
            <person name="Grossniklaus U."/>
            <person name="Hamada T."/>
            <person name="Haseloff J."/>
            <person name="Hetherington A.J."/>
            <person name="Higo A."/>
            <person name="Hirakawa Y."/>
            <person name="Hundley H.N."/>
            <person name="Ikeda Y."/>
            <person name="Inoue K."/>
            <person name="Inoue S.I."/>
            <person name="Ishida S."/>
            <person name="Jia Q."/>
            <person name="Kakita M."/>
            <person name="Kanazawa T."/>
            <person name="Kawai Y."/>
            <person name="Kawashima T."/>
            <person name="Kennedy M."/>
            <person name="Kinose K."/>
            <person name="Kinoshita T."/>
            <person name="Kohara Y."/>
            <person name="Koide E."/>
            <person name="Komatsu K."/>
            <person name="Kopischke S."/>
            <person name="Kubo M."/>
            <person name="Kyozuka J."/>
            <person name="Lagercrantz U."/>
            <person name="Lin S.S."/>
            <person name="Lindquist E."/>
            <person name="Lipzen A.M."/>
            <person name="Lu C.W."/>
            <person name="De Luna E."/>
            <person name="Martienssen R.A."/>
            <person name="Minamino N."/>
            <person name="Mizutani M."/>
            <person name="Mizutani M."/>
            <person name="Mochizuki N."/>
            <person name="Monte I."/>
            <person name="Mosher R."/>
            <person name="Nagasaki H."/>
            <person name="Nakagami H."/>
            <person name="Naramoto S."/>
            <person name="Nishitani K."/>
            <person name="Ohtani M."/>
            <person name="Okamoto T."/>
            <person name="Okumura M."/>
            <person name="Phillips J."/>
            <person name="Pollak B."/>
            <person name="Reinders A."/>
            <person name="Rovekamp M."/>
            <person name="Sano R."/>
            <person name="Sawa S."/>
            <person name="Schmid M.W."/>
            <person name="Shirakawa M."/>
            <person name="Solano R."/>
            <person name="Spunde A."/>
            <person name="Suetsugu N."/>
            <person name="Sugano S."/>
            <person name="Sugiyama A."/>
            <person name="Sun R."/>
            <person name="Suzuki Y."/>
            <person name="Takenaka M."/>
            <person name="Takezawa D."/>
            <person name="Tomogane H."/>
            <person name="Tsuzuki M."/>
            <person name="Ueda T."/>
            <person name="Umeda M."/>
            <person name="Ward J.M."/>
            <person name="Watanabe Y."/>
            <person name="Yazaki K."/>
            <person name="Yokoyama R."/>
            <person name="Yoshitake Y."/>
            <person name="Yotsui I."/>
            <person name="Zachgo S."/>
            <person name="Schmutz J."/>
        </authorList>
    </citation>
    <scope>NUCLEOTIDE SEQUENCE [LARGE SCALE GENOMIC DNA]</scope>
    <source>
        <strain evidence="2">Tak-1</strain>
    </source>
</reference>
<organism evidence="1 2">
    <name type="scientific">Marchantia polymorpha</name>
    <name type="common">Common liverwort</name>
    <name type="synonym">Marchantia aquatica</name>
    <dbReference type="NCBI Taxonomy" id="3197"/>
    <lineage>
        <taxon>Eukaryota</taxon>
        <taxon>Viridiplantae</taxon>
        <taxon>Streptophyta</taxon>
        <taxon>Embryophyta</taxon>
        <taxon>Marchantiophyta</taxon>
        <taxon>Marchantiopsida</taxon>
        <taxon>Marchantiidae</taxon>
        <taxon>Marchantiales</taxon>
        <taxon>Marchantiaceae</taxon>
        <taxon>Marchantia</taxon>
    </lineage>
</organism>
<gene>
    <name evidence="1" type="ORF">MARPO_0083s0087</name>
</gene>
<dbReference type="Gramene" id="Mp8g12330.1">
    <property type="protein sequence ID" value="Mp8g12330.1.cds"/>
    <property type="gene ID" value="Mp8g12330"/>
</dbReference>
<dbReference type="EMBL" id="KZ772755">
    <property type="protein sequence ID" value="PTQ34129.1"/>
    <property type="molecule type" value="Genomic_DNA"/>
</dbReference>